<dbReference type="PANTHER" id="PTHR14256">
    <property type="entry name" value="NADH-UBIQUINONE OXIDOREDUCTASE MLRQ SUBUNIT"/>
    <property type="match status" value="1"/>
</dbReference>
<gene>
    <name evidence="1" type="primary">NDUFA4</name>
</gene>
<accession>T2MIV0</accession>
<reference evidence="1" key="1">
    <citation type="journal article" date="2013" name="Genome Biol. Evol.">
        <title>Punctuated emergences of genetic and phenotypic innovations in eumetazoan, bilaterian, euteleostome, and hominidae ancestors.</title>
        <authorList>
            <person name="Wenger Y."/>
            <person name="Galliot B."/>
        </authorList>
    </citation>
    <scope>NUCLEOTIDE SEQUENCE</scope>
    <source>
        <tissue evidence="1">Whole animals</tissue>
    </source>
</reference>
<dbReference type="OrthoDB" id="5511684at2759"/>
<keyword evidence="1" id="KW-0830">Ubiquinone</keyword>
<name>T2MIV0_HYDVU</name>
<sequence length="86" mass="9731">MNFRKHLMLPELMPLFACVGAGMCMAACYTIRLATKGPEVTWSRVRNPEPWQNIPFNKSVKFYTVNDYSKLTPPVPNEALEAVKGI</sequence>
<dbReference type="KEGG" id="hmg:100199273"/>
<dbReference type="EMBL" id="HAAD01005941">
    <property type="protein sequence ID" value="CDG72173.1"/>
    <property type="molecule type" value="mRNA"/>
</dbReference>
<dbReference type="InterPro" id="IPR010530">
    <property type="entry name" value="B12D"/>
</dbReference>
<evidence type="ECO:0000313" key="1">
    <source>
        <dbReference type="EMBL" id="CDG72173.1"/>
    </source>
</evidence>
<dbReference type="PANTHER" id="PTHR14256:SF1">
    <property type="entry name" value="GEO09626P1"/>
    <property type="match status" value="1"/>
</dbReference>
<dbReference type="Pfam" id="PF06522">
    <property type="entry name" value="B12D"/>
    <property type="match status" value="1"/>
</dbReference>
<organism evidence="1">
    <name type="scientific">Hydra vulgaris</name>
    <name type="common">Hydra</name>
    <name type="synonym">Hydra attenuata</name>
    <dbReference type="NCBI Taxonomy" id="6087"/>
    <lineage>
        <taxon>Eukaryota</taxon>
        <taxon>Metazoa</taxon>
        <taxon>Cnidaria</taxon>
        <taxon>Hydrozoa</taxon>
        <taxon>Hydroidolina</taxon>
        <taxon>Anthoathecata</taxon>
        <taxon>Aplanulata</taxon>
        <taxon>Hydridae</taxon>
        <taxon>Hydra</taxon>
    </lineage>
</organism>
<proteinExistence type="evidence at transcript level"/>
<dbReference type="AlphaFoldDB" id="T2MIV0"/>
<protein>
    <submittedName>
        <fullName evidence="1">NADH dehydrogenase [ubiquinone] 1 alpha subcomplex subunit 4</fullName>
    </submittedName>
</protein>
<dbReference type="OMA" id="VSWGRKN"/>